<sequence length="1851" mass="210674">MEEHYQGNIQFSHQKEIASNGTGNMVCQIVDEEKDATNNSGSTPLTPCPLPPDVEIMDEVEWASEDPANPSPSEYARRPRIRPMEDPCGCTPAYDEETDTIDTRPCCVDTTCVLFACQEECRKNCEAGELCGNKRITKKQWKKVTVVDAGLKGRGLVLNEDVKAGDFIIEYTGVAIQKEYLDSMFRRYRMERMLYIMALDNDVYLDARKKGSIARYINHSCEPNCAVHRWKVKGISRAGIFALKDIKAGTELSFDYKWKRKRGRAPTKCHCGAKQCRGTLEEKLDKTEEEEQEEEMLQGHWKKHVKPKGAGVEIMNRTIKVFSPEENEYFLADVCKYEPTMNRHCLIYRGEIEETWDNLDEKEWLILDEEMEQFAITRKAKHRQRADNSSLISNDLNMSLVDGNDPIQRSTSPNIKVKNYLILQTSVKDKLEAKHLIDRCQRHHRVQISISPVLSANSQDPEEQAEIEKALNESPDGKCWKFSFTGLKPNEAREYLETNIKEIINSDSLTKDDEEVQVQTRHEIVVPRCVAEHVRNRMPLLRNNCKNAEITFTSSKSMSKQFAKLIIESLDPVAASEAQRQLWKEVLTLCNNNDAPRTPKGLFKDLAFYGGELSKEDFDLLCPNLSKVNLSQDCAENLRDYADMSSFEDVYRCTIWVQASEDVGKINTNNQFESKDKHGRRKIFFGTEPKRIPELWQHIKHRIAEIKAGVKFLSLDKEKEFLLFILNARMGRRDDALAPEENTLPNAWMGRRDDALAPKENTFPNAWMGRGDDALAPEESTLPLTFLDYLQKISSAIVEKDTFNQYAIRIDAVNSQMTQNQSPIFLDGTGPDTSQQNNAQLVEEVIKLQLQVFRDSCNRRSRWCFGRDWPSLVQEDEKVEVKILQDRERAQPSTPRPQSLSRPSHKRYVANACLEIADITDALGLDGSIAGHATVIMYRYLNQASEEVMSTSQTTQRDILLACLFLANKSQKECKWKRLEVLLTNAYKTFYNGARFDPKSEEGSVWEKRILKMEADIVKTLEYDIFWGGVDWIIPTVCEAGMAEPVAKNLMEVTLSGPILATGPLLWLKLGPAYAFITMAALMQFNISSLFSALSVNPMKVIHCIELVTNSILINKNRRKNSKLTHEIFVGSKETLMEIKNNAIDVCKRKLLTFDSRAYGSDDMVSGMERQYRILSRRNTLRRRIKGINTGMLTTSLLPKFGLIKDQCLCDIFVEEDDKGESVIFEGSWRSLALAENMLKEFAEKAFIYLGQQFEDDFRNQNETEKKETIRNKPGLLSVAALESVEGWDDVSNSEWKRKIGGKTCLPAKIDTKAVTNAGLRWWIRPPYCPSVTASIFMMPELRKSFVDDIQGIHRRELGKLAKVFDDFSNEPQFPLLTSFNLENTETDVSKFTPVSLQRWPPKKTTSKEQDRGGMGVGISPAALQEMQILTKLHSIIPGPQGHPNFMLPIAIAVDDTGTEDKNEDKNKVKKIDVLKGSTDDLMDAFFRKQAEEETEKNRKLQGSFLVFQPTPIILQRIVNKNRKKKTDMQDTIVITPTLLTAWFHDLLSALDHCHRNHIVLRTLHPDQIFIDNNGVAKLSGLTRSIILHPIDRDRFLDPLSSSKNKKKSGSVTDDDMASNPYMAPELLLGATRYAQESDVWTLASMIAHLMVGKPIFSGKDRKSKTRAIFKIVGTPATNNYKEATKYPYYDKCAPDKKYKSGVAKALKHMFLESGRDKFEEYTDIIELLEKMLTLDPRKRLSCSDALETSAMTGYIEKTREQEFRDKFVEDWKNLKNSLCSEDDRNGLKPKHESGSMSSFGTNSNGNIAGSSLENTSFKRSASYLDKAGGDGDDLYDFGDLGIKRTKYSQY</sequence>
<keyword evidence="7" id="KW-0539">Nucleus</keyword>
<feature type="region of interest" description="Disordered" evidence="8">
    <location>
        <begin position="1783"/>
        <end position="1806"/>
    </location>
</feature>
<dbReference type="InterPro" id="IPR001214">
    <property type="entry name" value="SET_dom"/>
</dbReference>
<dbReference type="PROSITE" id="PS50868">
    <property type="entry name" value="POST_SET"/>
    <property type="match status" value="1"/>
</dbReference>
<evidence type="ECO:0000256" key="5">
    <source>
        <dbReference type="ARBA" id="ARBA00022679"/>
    </source>
</evidence>
<dbReference type="SUPFAM" id="SSF56112">
    <property type="entry name" value="Protein kinase-like (PK-like)"/>
    <property type="match status" value="1"/>
</dbReference>
<evidence type="ECO:0000259" key="10">
    <source>
        <dbReference type="PROSITE" id="PS50280"/>
    </source>
</evidence>
<evidence type="ECO:0000313" key="12">
    <source>
        <dbReference type="EMBL" id="GFH51589.1"/>
    </source>
</evidence>
<dbReference type="GO" id="GO:0005524">
    <property type="term" value="F:ATP binding"/>
    <property type="evidence" value="ECO:0007669"/>
    <property type="project" value="InterPro"/>
</dbReference>
<evidence type="ECO:0000256" key="7">
    <source>
        <dbReference type="ARBA" id="ARBA00023242"/>
    </source>
</evidence>
<dbReference type="EMBL" id="BLLK01000045">
    <property type="protein sequence ID" value="GFH51589.1"/>
    <property type="molecule type" value="Genomic_DNA"/>
</dbReference>
<evidence type="ECO:0000259" key="11">
    <source>
        <dbReference type="PROSITE" id="PS50868"/>
    </source>
</evidence>
<keyword evidence="4" id="KW-0489">Methyltransferase</keyword>
<dbReference type="InterPro" id="IPR046341">
    <property type="entry name" value="SET_dom_sf"/>
</dbReference>
<dbReference type="SMART" id="SM00220">
    <property type="entry name" value="S_TKc"/>
    <property type="match status" value="1"/>
</dbReference>
<evidence type="ECO:0000256" key="1">
    <source>
        <dbReference type="ARBA" id="ARBA00004123"/>
    </source>
</evidence>
<proteinExistence type="predicted"/>
<dbReference type="SUPFAM" id="SSF82199">
    <property type="entry name" value="SET domain"/>
    <property type="match status" value="1"/>
</dbReference>
<comment type="caution">
    <text evidence="12">The sequence shown here is derived from an EMBL/GenBank/DDBJ whole genome shotgun (WGS) entry which is preliminary data.</text>
</comment>
<dbReference type="InterPro" id="IPR000719">
    <property type="entry name" value="Prot_kinase_dom"/>
</dbReference>
<dbReference type="PROSITE" id="PS50280">
    <property type="entry name" value="SET"/>
    <property type="match status" value="1"/>
</dbReference>
<keyword evidence="5" id="KW-0808">Transferase</keyword>
<dbReference type="Proteomes" id="UP001054902">
    <property type="component" value="Unassembled WGS sequence"/>
</dbReference>
<protein>
    <submittedName>
        <fullName evidence="12">Uncharacterized protein</fullName>
    </submittedName>
</protein>
<dbReference type="SMART" id="SM00508">
    <property type="entry name" value="PostSET"/>
    <property type="match status" value="1"/>
</dbReference>
<reference evidence="12 13" key="1">
    <citation type="journal article" date="2021" name="Sci. Rep.">
        <title>The genome of the diatom Chaetoceros tenuissimus carries an ancient integrated fragment of an extant virus.</title>
        <authorList>
            <person name="Hongo Y."/>
            <person name="Kimura K."/>
            <person name="Takaki Y."/>
            <person name="Yoshida Y."/>
            <person name="Baba S."/>
            <person name="Kobayashi G."/>
            <person name="Nagasaki K."/>
            <person name="Hano T."/>
            <person name="Tomaru Y."/>
        </authorList>
    </citation>
    <scope>NUCLEOTIDE SEQUENCE [LARGE SCALE GENOMIC DNA]</scope>
    <source>
        <strain evidence="12 13">NIES-3715</strain>
    </source>
</reference>
<evidence type="ECO:0000256" key="6">
    <source>
        <dbReference type="ARBA" id="ARBA00022691"/>
    </source>
</evidence>
<dbReference type="InterPro" id="IPR003616">
    <property type="entry name" value="Post-SET_dom"/>
</dbReference>
<evidence type="ECO:0000256" key="3">
    <source>
        <dbReference type="ARBA" id="ARBA00022454"/>
    </source>
</evidence>
<dbReference type="SUPFAM" id="SSF47954">
    <property type="entry name" value="Cyclin-like"/>
    <property type="match status" value="1"/>
</dbReference>
<evidence type="ECO:0000313" key="13">
    <source>
        <dbReference type="Proteomes" id="UP001054902"/>
    </source>
</evidence>
<keyword evidence="3" id="KW-0158">Chromosome</keyword>
<dbReference type="Gene3D" id="1.10.510.10">
    <property type="entry name" value="Transferase(Phosphotransferase) domain 1"/>
    <property type="match status" value="1"/>
</dbReference>
<feature type="region of interest" description="Disordered" evidence="8">
    <location>
        <begin position="1599"/>
        <end position="1618"/>
    </location>
</feature>
<dbReference type="GO" id="GO:0004672">
    <property type="term" value="F:protein kinase activity"/>
    <property type="evidence" value="ECO:0007669"/>
    <property type="project" value="InterPro"/>
</dbReference>
<dbReference type="GO" id="GO:0032259">
    <property type="term" value="P:methylation"/>
    <property type="evidence" value="ECO:0007669"/>
    <property type="project" value="UniProtKB-KW"/>
</dbReference>
<feature type="domain" description="Post-SET" evidence="11">
    <location>
        <begin position="265"/>
        <end position="281"/>
    </location>
</feature>
<feature type="compositionally biased region" description="Polar residues" evidence="8">
    <location>
        <begin position="891"/>
        <end position="902"/>
    </location>
</feature>
<evidence type="ECO:0000256" key="8">
    <source>
        <dbReference type="SAM" id="MobiDB-lite"/>
    </source>
</evidence>
<dbReference type="Pfam" id="PF00856">
    <property type="entry name" value="SET"/>
    <property type="match status" value="1"/>
</dbReference>
<evidence type="ECO:0000259" key="9">
    <source>
        <dbReference type="PROSITE" id="PS50011"/>
    </source>
</evidence>
<dbReference type="GO" id="GO:0005634">
    <property type="term" value="C:nucleus"/>
    <property type="evidence" value="ECO:0007669"/>
    <property type="project" value="UniProtKB-SubCell"/>
</dbReference>
<feature type="region of interest" description="Disordered" evidence="8">
    <location>
        <begin position="885"/>
        <end position="904"/>
    </location>
</feature>
<keyword evidence="6" id="KW-0949">S-adenosyl-L-methionine</keyword>
<dbReference type="GO" id="GO:0008168">
    <property type="term" value="F:methyltransferase activity"/>
    <property type="evidence" value="ECO:0007669"/>
    <property type="project" value="UniProtKB-KW"/>
</dbReference>
<feature type="domain" description="SET" evidence="10">
    <location>
        <begin position="142"/>
        <end position="257"/>
    </location>
</feature>
<gene>
    <name evidence="12" type="ORF">CTEN210_08065</name>
</gene>
<keyword evidence="13" id="KW-1185">Reference proteome</keyword>
<organism evidence="12 13">
    <name type="scientific">Chaetoceros tenuissimus</name>
    <dbReference type="NCBI Taxonomy" id="426638"/>
    <lineage>
        <taxon>Eukaryota</taxon>
        <taxon>Sar</taxon>
        <taxon>Stramenopiles</taxon>
        <taxon>Ochrophyta</taxon>
        <taxon>Bacillariophyta</taxon>
        <taxon>Coscinodiscophyceae</taxon>
        <taxon>Chaetocerotophycidae</taxon>
        <taxon>Chaetocerotales</taxon>
        <taxon>Chaetocerotaceae</taxon>
        <taxon>Chaetoceros</taxon>
    </lineage>
</organism>
<dbReference type="Pfam" id="PF00069">
    <property type="entry name" value="Pkinase"/>
    <property type="match status" value="1"/>
</dbReference>
<feature type="compositionally biased region" description="Basic and acidic residues" evidence="8">
    <location>
        <begin position="1783"/>
        <end position="1794"/>
    </location>
</feature>
<dbReference type="SMART" id="SM00317">
    <property type="entry name" value="SET"/>
    <property type="match status" value="1"/>
</dbReference>
<dbReference type="PANTHER" id="PTHR22884">
    <property type="entry name" value="SET DOMAIN PROTEINS"/>
    <property type="match status" value="1"/>
</dbReference>
<accession>A0AAD3H6C8</accession>
<evidence type="ECO:0000256" key="4">
    <source>
        <dbReference type="ARBA" id="ARBA00022603"/>
    </source>
</evidence>
<dbReference type="GO" id="GO:0005694">
    <property type="term" value="C:chromosome"/>
    <property type="evidence" value="ECO:0007669"/>
    <property type="project" value="UniProtKB-SubCell"/>
</dbReference>
<dbReference type="InterPro" id="IPR011009">
    <property type="entry name" value="Kinase-like_dom_sf"/>
</dbReference>
<feature type="compositionally biased region" description="Polar residues" evidence="8">
    <location>
        <begin position="1795"/>
        <end position="1806"/>
    </location>
</feature>
<dbReference type="InterPro" id="IPR050777">
    <property type="entry name" value="SET2_Histone-Lys_MeTrsfase"/>
</dbReference>
<dbReference type="PROSITE" id="PS50011">
    <property type="entry name" value="PROTEIN_KINASE_DOM"/>
    <property type="match status" value="1"/>
</dbReference>
<comment type="subcellular location">
    <subcellularLocation>
        <location evidence="2">Chromosome</location>
    </subcellularLocation>
    <subcellularLocation>
        <location evidence="1">Nucleus</location>
    </subcellularLocation>
</comment>
<evidence type="ECO:0000256" key="2">
    <source>
        <dbReference type="ARBA" id="ARBA00004286"/>
    </source>
</evidence>
<dbReference type="InterPro" id="IPR036915">
    <property type="entry name" value="Cyclin-like_sf"/>
</dbReference>
<feature type="domain" description="Protein kinase" evidence="9">
    <location>
        <begin position="1350"/>
        <end position="1756"/>
    </location>
</feature>
<name>A0AAD3H6C8_9STRA</name>
<dbReference type="Gene3D" id="2.170.270.10">
    <property type="entry name" value="SET domain"/>
    <property type="match status" value="1"/>
</dbReference>
<dbReference type="Gene3D" id="1.10.472.10">
    <property type="entry name" value="Cyclin-like"/>
    <property type="match status" value="1"/>
</dbReference>